<dbReference type="PANTHER" id="PTHR46263">
    <property type="entry name" value="ARMADILLO REPEAT-CONTAINING PROTEIN 7"/>
    <property type="match status" value="1"/>
</dbReference>
<evidence type="ECO:0000313" key="1">
    <source>
        <dbReference type="EMBL" id="JAQ49121.1"/>
    </source>
</evidence>
<proteinExistence type="predicted"/>
<protein>
    <submittedName>
        <fullName evidence="1">Armadillo repeat-containing protein 7</fullName>
    </submittedName>
</protein>
<dbReference type="EMBL" id="GCES01120957">
    <property type="protein sequence ID" value="JAQ65365.1"/>
    <property type="molecule type" value="Transcribed_RNA"/>
</dbReference>
<dbReference type="InterPro" id="IPR042462">
    <property type="entry name" value="ARMC7"/>
</dbReference>
<organism evidence="1">
    <name type="scientific">Fundulus heteroclitus</name>
    <name type="common">Killifish</name>
    <name type="synonym">Mummichog</name>
    <dbReference type="NCBI Taxonomy" id="8078"/>
    <lineage>
        <taxon>Eukaryota</taxon>
        <taxon>Metazoa</taxon>
        <taxon>Chordata</taxon>
        <taxon>Craniata</taxon>
        <taxon>Vertebrata</taxon>
        <taxon>Euteleostomi</taxon>
        <taxon>Actinopterygii</taxon>
        <taxon>Neopterygii</taxon>
        <taxon>Teleostei</taxon>
        <taxon>Neoteleostei</taxon>
        <taxon>Acanthomorphata</taxon>
        <taxon>Ovalentaria</taxon>
        <taxon>Atherinomorphae</taxon>
        <taxon>Cyprinodontiformes</taxon>
        <taxon>Fundulidae</taxon>
        <taxon>Fundulus</taxon>
    </lineage>
</organism>
<name>A0A146PZ53_FUNHE</name>
<dbReference type="AlphaFoldDB" id="A0A146PZ53"/>
<dbReference type="EMBL" id="GCES01133709">
    <property type="protein sequence ID" value="JAQ52613.1"/>
    <property type="molecule type" value="Transcribed_RNA"/>
</dbReference>
<dbReference type="Gene3D" id="1.25.10.10">
    <property type="entry name" value="Leucine-rich Repeat Variant"/>
    <property type="match status" value="1"/>
</dbReference>
<dbReference type="PANTHER" id="PTHR46263:SF1">
    <property type="entry name" value="ARMADILLO REPEAT-CONTAINING PROTEIN 7"/>
    <property type="match status" value="1"/>
</dbReference>
<dbReference type="EMBL" id="GCES01137201">
    <property type="protein sequence ID" value="JAQ49121.1"/>
    <property type="molecule type" value="Transcribed_RNA"/>
</dbReference>
<sequence length="140" mass="15168">MPPHPRDTPRPAYLSQLVAEYSSSKTPAAHRRQILANLANFAYDAINHPLLAQLGAGSIFAAALSGSDDELVVIALDGLINLHDHPVPVEDIAGCLRRRDPDVVVRALALLYQHVEWGVISGRSHMRSRVLLSQVPAGGR</sequence>
<accession>A0A146PZ53</accession>
<dbReference type="InterPro" id="IPR011989">
    <property type="entry name" value="ARM-like"/>
</dbReference>
<reference evidence="1" key="1">
    <citation type="submission" date="2015-01" db="EMBL/GenBank/DDBJ databases">
        <title>EvidentialGene: Evidence-directed Construction of Complete mRNA Transcriptomes without Genomes.</title>
        <authorList>
            <person name="Gilbert D.G."/>
        </authorList>
    </citation>
    <scope>NUCLEOTIDE SEQUENCE</scope>
</reference>